<dbReference type="InterPro" id="IPR000792">
    <property type="entry name" value="Tscrpt_reg_LuxR_C"/>
</dbReference>
<proteinExistence type="predicted"/>
<protein>
    <submittedName>
        <fullName evidence="7">Response regulator transcription factor</fullName>
    </submittedName>
</protein>
<dbReference type="CDD" id="cd00156">
    <property type="entry name" value="REC"/>
    <property type="match status" value="1"/>
</dbReference>
<evidence type="ECO:0000313" key="7">
    <source>
        <dbReference type="EMBL" id="KAA5535786.1"/>
    </source>
</evidence>
<dbReference type="GO" id="GO:0000160">
    <property type="term" value="P:phosphorelay signal transduction system"/>
    <property type="evidence" value="ECO:0007669"/>
    <property type="project" value="InterPro"/>
</dbReference>
<keyword evidence="4" id="KW-0597">Phosphoprotein</keyword>
<evidence type="ECO:0000256" key="3">
    <source>
        <dbReference type="ARBA" id="ARBA00023163"/>
    </source>
</evidence>
<keyword evidence="1" id="KW-0805">Transcription regulation</keyword>
<dbReference type="Proteomes" id="UP000325141">
    <property type="component" value="Unassembled WGS sequence"/>
</dbReference>
<dbReference type="PANTHER" id="PTHR44688:SF16">
    <property type="entry name" value="DNA-BINDING TRANSCRIPTIONAL ACTIVATOR DEVR_DOSR"/>
    <property type="match status" value="1"/>
</dbReference>
<dbReference type="SUPFAM" id="SSF46894">
    <property type="entry name" value="C-terminal effector domain of the bipartite response regulators"/>
    <property type="match status" value="1"/>
</dbReference>
<feature type="modified residue" description="4-aspartylphosphate" evidence="4">
    <location>
        <position position="66"/>
    </location>
</feature>
<feature type="domain" description="Response regulatory" evidence="6">
    <location>
        <begin position="13"/>
        <end position="131"/>
    </location>
</feature>
<evidence type="ECO:0000256" key="2">
    <source>
        <dbReference type="ARBA" id="ARBA00023125"/>
    </source>
</evidence>
<evidence type="ECO:0000259" key="6">
    <source>
        <dbReference type="PROSITE" id="PS50110"/>
    </source>
</evidence>
<keyword evidence="3" id="KW-0804">Transcription</keyword>
<keyword evidence="2" id="KW-0238">DNA-binding</keyword>
<dbReference type="CDD" id="cd06170">
    <property type="entry name" value="LuxR_C_like"/>
    <property type="match status" value="1"/>
</dbReference>
<dbReference type="GO" id="GO:0006355">
    <property type="term" value="P:regulation of DNA-templated transcription"/>
    <property type="evidence" value="ECO:0007669"/>
    <property type="project" value="InterPro"/>
</dbReference>
<comment type="caution">
    <text evidence="7">The sequence shown here is derived from an EMBL/GenBank/DDBJ whole genome shotgun (WGS) entry which is preliminary data.</text>
</comment>
<dbReference type="InterPro" id="IPR036388">
    <property type="entry name" value="WH-like_DNA-bd_sf"/>
</dbReference>
<dbReference type="Pfam" id="PF00072">
    <property type="entry name" value="Response_reg"/>
    <property type="match status" value="1"/>
</dbReference>
<name>A0A5M6CL79_9FLAO</name>
<evidence type="ECO:0000256" key="4">
    <source>
        <dbReference type="PROSITE-ProRule" id="PRU00169"/>
    </source>
</evidence>
<dbReference type="Gene3D" id="3.40.50.2300">
    <property type="match status" value="1"/>
</dbReference>
<evidence type="ECO:0000256" key="1">
    <source>
        <dbReference type="ARBA" id="ARBA00023015"/>
    </source>
</evidence>
<dbReference type="SMART" id="SM00421">
    <property type="entry name" value="HTH_LUXR"/>
    <property type="match status" value="1"/>
</dbReference>
<dbReference type="Pfam" id="PF00196">
    <property type="entry name" value="GerE"/>
    <property type="match status" value="1"/>
</dbReference>
<feature type="domain" description="HTH luxR-type" evidence="5">
    <location>
        <begin position="149"/>
        <end position="214"/>
    </location>
</feature>
<accession>A0A5M6CL79</accession>
<gene>
    <name evidence="7" type="ORF">F0460_04935</name>
</gene>
<keyword evidence="8" id="KW-1185">Reference proteome</keyword>
<dbReference type="Gene3D" id="1.10.10.10">
    <property type="entry name" value="Winged helix-like DNA-binding domain superfamily/Winged helix DNA-binding domain"/>
    <property type="match status" value="1"/>
</dbReference>
<organism evidence="7 8">
    <name type="scientific">Paenimyroides baculatum</name>
    <dbReference type="NCBI Taxonomy" id="2608000"/>
    <lineage>
        <taxon>Bacteria</taxon>
        <taxon>Pseudomonadati</taxon>
        <taxon>Bacteroidota</taxon>
        <taxon>Flavobacteriia</taxon>
        <taxon>Flavobacteriales</taxon>
        <taxon>Flavobacteriaceae</taxon>
        <taxon>Paenimyroides</taxon>
    </lineage>
</organism>
<dbReference type="SUPFAM" id="SSF52172">
    <property type="entry name" value="CheY-like"/>
    <property type="match status" value="1"/>
</dbReference>
<dbReference type="PROSITE" id="PS50043">
    <property type="entry name" value="HTH_LUXR_2"/>
    <property type="match status" value="1"/>
</dbReference>
<dbReference type="PANTHER" id="PTHR44688">
    <property type="entry name" value="DNA-BINDING TRANSCRIPTIONAL ACTIVATOR DEVR_DOSR"/>
    <property type="match status" value="1"/>
</dbReference>
<dbReference type="EMBL" id="VWSG01000003">
    <property type="protein sequence ID" value="KAA5535786.1"/>
    <property type="molecule type" value="Genomic_DNA"/>
</dbReference>
<dbReference type="AlphaFoldDB" id="A0A5M6CL79"/>
<dbReference type="InterPro" id="IPR016032">
    <property type="entry name" value="Sig_transdc_resp-reg_C-effctor"/>
</dbReference>
<evidence type="ECO:0000313" key="8">
    <source>
        <dbReference type="Proteomes" id="UP000325141"/>
    </source>
</evidence>
<dbReference type="PROSITE" id="PS50110">
    <property type="entry name" value="RESPONSE_REGULATORY"/>
    <property type="match status" value="1"/>
</dbReference>
<reference evidence="7 8" key="1">
    <citation type="submission" date="2019-09" db="EMBL/GenBank/DDBJ databases">
        <title>Genome sequence and assembly of Flavobacterium sp.</title>
        <authorList>
            <person name="Chhetri G."/>
        </authorList>
    </citation>
    <scope>NUCLEOTIDE SEQUENCE [LARGE SCALE GENOMIC DNA]</scope>
    <source>
        <strain evidence="7 8">SNL9</strain>
    </source>
</reference>
<dbReference type="GO" id="GO:0003677">
    <property type="term" value="F:DNA binding"/>
    <property type="evidence" value="ECO:0007669"/>
    <property type="project" value="UniProtKB-KW"/>
</dbReference>
<evidence type="ECO:0000259" key="5">
    <source>
        <dbReference type="PROSITE" id="PS50043"/>
    </source>
</evidence>
<dbReference type="RefSeq" id="WP_150010872.1">
    <property type="nucleotide sequence ID" value="NZ_VWSG01000003.1"/>
</dbReference>
<dbReference type="InterPro" id="IPR011006">
    <property type="entry name" value="CheY-like_superfamily"/>
</dbReference>
<sequence length="216" mass="25078">MIVSKINGNEKSIAVILDDHKIFGDSFLMTLDKLNLFKSVKAFYNEKDFLHFVKANQNDPLFLFIDYYLKDHNSLEIISTVKKLSREIKIIVISSLTNPQLAKTIFDYEPDGFISKSSPVDTIVECVYAINNRKSYICSEIKNIIRSFEESKQIPFTKKELYLLNYFAQGLSIDQTADKVFLSRHTIIAHRRKMMEKTNTRSISELLAYCRQLDII</sequence>
<dbReference type="InterPro" id="IPR001789">
    <property type="entry name" value="Sig_transdc_resp-reg_receiver"/>
</dbReference>